<reference evidence="2" key="1">
    <citation type="submission" date="2019-05" db="EMBL/GenBank/DDBJ databases">
        <title>Annotation for the trematode Fasciolopsis buski.</title>
        <authorList>
            <person name="Choi Y.-J."/>
        </authorList>
    </citation>
    <scope>NUCLEOTIDE SEQUENCE</scope>
    <source>
        <strain evidence="2">HT</strain>
        <tissue evidence="2">Whole worm</tissue>
    </source>
</reference>
<keyword evidence="3" id="KW-1185">Reference proteome</keyword>
<dbReference type="InterPro" id="IPR057376">
    <property type="entry name" value="PH_trem"/>
</dbReference>
<dbReference type="EMBL" id="LUCM01010306">
    <property type="protein sequence ID" value="KAA0185682.1"/>
    <property type="molecule type" value="Genomic_DNA"/>
</dbReference>
<proteinExistence type="predicted"/>
<organism evidence="2 3">
    <name type="scientific">Fasciolopsis buskii</name>
    <dbReference type="NCBI Taxonomy" id="27845"/>
    <lineage>
        <taxon>Eukaryota</taxon>
        <taxon>Metazoa</taxon>
        <taxon>Spiralia</taxon>
        <taxon>Lophotrochozoa</taxon>
        <taxon>Platyhelminthes</taxon>
        <taxon>Trematoda</taxon>
        <taxon>Digenea</taxon>
        <taxon>Plagiorchiida</taxon>
        <taxon>Echinostomata</taxon>
        <taxon>Echinostomatoidea</taxon>
        <taxon>Fasciolidae</taxon>
        <taxon>Fasciolopsis</taxon>
    </lineage>
</organism>
<name>A0A8E0VH72_9TREM</name>
<dbReference type="Proteomes" id="UP000728185">
    <property type="component" value="Unassembled WGS sequence"/>
</dbReference>
<sequence>MTTRSHSVTGKFLGRTKVRGDEYLTDGLALSVLRRQMEKGSILPEVRFTDDYIHFYNTDRHGRAEQNIPYGMIRKMYTFYDNPDILMTCSDMIYEDGKYYSSFRLRNSDDVKRARKLISGAHHETRPRARTISHTYTSRPARTSLVRYEPERTVYEPSQYRLISRTYRSASRSPSPIYIERAGTTTPIVGTVPVVERVIPTRTPSPIYVQPVSKVERTYTKPTETYMNETPAEPFVYRRVNRPAEDSVRTTYVSRPSVTYVDTSVPPRTGSLSRQYIGDELEDEDIVLKRISKVAPATR</sequence>
<comment type="caution">
    <text evidence="2">The sequence shown here is derived from an EMBL/GenBank/DDBJ whole genome shotgun (WGS) entry which is preliminary data.</text>
</comment>
<evidence type="ECO:0000313" key="3">
    <source>
        <dbReference type="Proteomes" id="UP000728185"/>
    </source>
</evidence>
<evidence type="ECO:0000313" key="2">
    <source>
        <dbReference type="EMBL" id="KAA0185682.1"/>
    </source>
</evidence>
<evidence type="ECO:0000259" key="1">
    <source>
        <dbReference type="Pfam" id="PF25356"/>
    </source>
</evidence>
<protein>
    <recommendedName>
        <fullName evidence="1">Trematode PH-like domain-containing protein</fullName>
    </recommendedName>
</protein>
<accession>A0A8E0VH72</accession>
<dbReference type="Pfam" id="PF25356">
    <property type="entry name" value="PH_trem"/>
    <property type="match status" value="1"/>
</dbReference>
<feature type="domain" description="Trematode PH-like" evidence="1">
    <location>
        <begin position="8"/>
        <end position="124"/>
    </location>
</feature>
<dbReference type="OrthoDB" id="6242396at2759"/>
<dbReference type="AlphaFoldDB" id="A0A8E0VH72"/>
<gene>
    <name evidence="2" type="ORF">FBUS_06591</name>
</gene>